<keyword evidence="3" id="KW-1185">Reference proteome</keyword>
<feature type="compositionally biased region" description="Acidic residues" evidence="1">
    <location>
        <begin position="1"/>
        <end position="12"/>
    </location>
</feature>
<feature type="region of interest" description="Disordered" evidence="1">
    <location>
        <begin position="1"/>
        <end position="58"/>
    </location>
</feature>
<feature type="compositionally biased region" description="Acidic residues" evidence="1">
    <location>
        <begin position="24"/>
        <end position="52"/>
    </location>
</feature>
<dbReference type="Proteomes" id="UP000664132">
    <property type="component" value="Unassembled WGS sequence"/>
</dbReference>
<proteinExistence type="predicted"/>
<dbReference type="AlphaFoldDB" id="A0A8H7T5U3"/>
<evidence type="ECO:0000313" key="2">
    <source>
        <dbReference type="EMBL" id="KAG4413030.1"/>
    </source>
</evidence>
<comment type="caution">
    <text evidence="2">The sequence shown here is derived from an EMBL/GenBank/DDBJ whole genome shotgun (WGS) entry which is preliminary data.</text>
</comment>
<accession>A0A8H7T5U3</accession>
<sequence length="214" mass="24552">MDELEEDEEDGGEQNLDQDKDMDAMEEDEEDSAEQAFDEDEDMDGMEEADEQDGVHHVRDDPCPLDTIFCFIFRMGSFEAKGGCKPADEASATYGPFKGFESYEMNKPMKEHIELGHDGQEDEIELFFKENLVDDAGNSFLGFRFWLELADRVHPMYGWAKLRAVLEESPPAALSVAEEQRLNHNVAAAYTPWQYVEEDDDEKREDEKEDANEI</sequence>
<protein>
    <submittedName>
        <fullName evidence="2">Uncharacterized protein</fullName>
    </submittedName>
</protein>
<reference evidence="2" key="1">
    <citation type="submission" date="2021-02" db="EMBL/GenBank/DDBJ databases">
        <title>Genome sequence Cadophora malorum strain M34.</title>
        <authorList>
            <person name="Stefanovic E."/>
            <person name="Vu D."/>
            <person name="Scully C."/>
            <person name="Dijksterhuis J."/>
            <person name="Roader J."/>
            <person name="Houbraken J."/>
        </authorList>
    </citation>
    <scope>NUCLEOTIDE SEQUENCE</scope>
    <source>
        <strain evidence="2">M34</strain>
    </source>
</reference>
<gene>
    <name evidence="2" type="ORF">IFR04_013838</name>
</gene>
<organism evidence="2 3">
    <name type="scientific">Cadophora malorum</name>
    <dbReference type="NCBI Taxonomy" id="108018"/>
    <lineage>
        <taxon>Eukaryota</taxon>
        <taxon>Fungi</taxon>
        <taxon>Dikarya</taxon>
        <taxon>Ascomycota</taxon>
        <taxon>Pezizomycotina</taxon>
        <taxon>Leotiomycetes</taxon>
        <taxon>Helotiales</taxon>
        <taxon>Ploettnerulaceae</taxon>
        <taxon>Cadophora</taxon>
    </lineage>
</organism>
<dbReference type="EMBL" id="JAFJYH010000337">
    <property type="protein sequence ID" value="KAG4413030.1"/>
    <property type="molecule type" value="Genomic_DNA"/>
</dbReference>
<dbReference type="OrthoDB" id="3575965at2759"/>
<evidence type="ECO:0000256" key="1">
    <source>
        <dbReference type="SAM" id="MobiDB-lite"/>
    </source>
</evidence>
<evidence type="ECO:0000313" key="3">
    <source>
        <dbReference type="Proteomes" id="UP000664132"/>
    </source>
</evidence>
<feature type="region of interest" description="Disordered" evidence="1">
    <location>
        <begin position="193"/>
        <end position="214"/>
    </location>
</feature>
<name>A0A8H7T5U3_9HELO</name>
<feature type="compositionally biased region" description="Acidic residues" evidence="1">
    <location>
        <begin position="196"/>
        <end position="214"/>
    </location>
</feature>